<gene>
    <name evidence="4" type="primary">Acey_s0633.g902</name>
    <name evidence="4" type="synonym">ASP-s0633.g902</name>
    <name evidence="4" type="ORF">Y032_0633g902</name>
</gene>
<dbReference type="InterPro" id="IPR014044">
    <property type="entry name" value="CAP_dom"/>
</dbReference>
<evidence type="ECO:0000313" key="4">
    <source>
        <dbReference type="EMBL" id="EYC40013.1"/>
    </source>
</evidence>
<protein>
    <recommendedName>
        <fullName evidence="3">SCP domain-containing protein</fullName>
    </recommendedName>
</protein>
<evidence type="ECO:0000256" key="1">
    <source>
        <dbReference type="SAM" id="MobiDB-lite"/>
    </source>
</evidence>
<dbReference type="Gene3D" id="3.40.33.10">
    <property type="entry name" value="CAP"/>
    <property type="match status" value="1"/>
</dbReference>
<keyword evidence="2" id="KW-0732">Signal</keyword>
<dbReference type="SUPFAM" id="SSF55797">
    <property type="entry name" value="PR-1-like"/>
    <property type="match status" value="1"/>
</dbReference>
<dbReference type="EMBL" id="JARK01000233">
    <property type="protein sequence ID" value="EYC40013.1"/>
    <property type="molecule type" value="Genomic_DNA"/>
</dbReference>
<dbReference type="Pfam" id="PF00188">
    <property type="entry name" value="CAP"/>
    <property type="match status" value="1"/>
</dbReference>
<feature type="region of interest" description="Disordered" evidence="1">
    <location>
        <begin position="222"/>
        <end position="279"/>
    </location>
</feature>
<dbReference type="InterPro" id="IPR035940">
    <property type="entry name" value="CAP_sf"/>
</dbReference>
<feature type="compositionally biased region" description="Low complexity" evidence="1">
    <location>
        <begin position="222"/>
        <end position="271"/>
    </location>
</feature>
<evidence type="ECO:0000259" key="3">
    <source>
        <dbReference type="SMART" id="SM00198"/>
    </source>
</evidence>
<evidence type="ECO:0000313" key="5">
    <source>
        <dbReference type="Proteomes" id="UP000024635"/>
    </source>
</evidence>
<feature type="domain" description="SCP" evidence="3">
    <location>
        <begin position="35"/>
        <end position="183"/>
    </location>
</feature>
<dbReference type="CDD" id="cd05380">
    <property type="entry name" value="CAP_euk"/>
    <property type="match status" value="1"/>
</dbReference>
<organism evidence="4 5">
    <name type="scientific">Ancylostoma ceylanicum</name>
    <dbReference type="NCBI Taxonomy" id="53326"/>
    <lineage>
        <taxon>Eukaryota</taxon>
        <taxon>Metazoa</taxon>
        <taxon>Ecdysozoa</taxon>
        <taxon>Nematoda</taxon>
        <taxon>Chromadorea</taxon>
        <taxon>Rhabditida</taxon>
        <taxon>Rhabditina</taxon>
        <taxon>Rhabditomorpha</taxon>
        <taxon>Strongyloidea</taxon>
        <taxon>Ancylostomatidae</taxon>
        <taxon>Ancylostomatinae</taxon>
        <taxon>Ancylostoma</taxon>
    </lineage>
</organism>
<comment type="caution">
    <text evidence="4">The sequence shown here is derived from an EMBL/GenBank/DDBJ whole genome shotgun (WGS) entry which is preliminary data.</text>
</comment>
<keyword evidence="5" id="KW-1185">Reference proteome</keyword>
<sequence length="279" mass="29752">MLSRLLAFAALAISGSDAGAPAGGYQCWNWGSTDDIRYQYLTVVNNLRKSIAEGTALCKDQTCPRGKNVYRLDWDCLLEVEAQKAADQCVEKPNLPPGVSALVKKVQLTSCNPNPLFKETVKSWWDVVRNVSVQNPPIFDNPELESFAKLAHGQATRIGCAQKNCKGDLYIACMLYPEGPANGTQIYEVGMGCTKHEDCGTYAGSKCSHNLCRAGYIDPSATTTTTTSTTTTTTSATTTSTVSATTTASVPTTQPVTTPVPVTTPRPEATTSTVAPGKP</sequence>
<proteinExistence type="predicted"/>
<dbReference type="SMART" id="SM00198">
    <property type="entry name" value="SCP"/>
    <property type="match status" value="1"/>
</dbReference>
<evidence type="ECO:0000256" key="2">
    <source>
        <dbReference type="SAM" id="SignalP"/>
    </source>
</evidence>
<dbReference type="OrthoDB" id="5876828at2759"/>
<dbReference type="AlphaFoldDB" id="A0A016WLX6"/>
<feature type="signal peptide" evidence="2">
    <location>
        <begin position="1"/>
        <end position="18"/>
    </location>
</feature>
<accession>A0A016WLX6</accession>
<reference evidence="5" key="1">
    <citation type="journal article" date="2015" name="Nat. Genet.">
        <title>The genome and transcriptome of the zoonotic hookworm Ancylostoma ceylanicum identify infection-specific gene families.</title>
        <authorList>
            <person name="Schwarz E.M."/>
            <person name="Hu Y."/>
            <person name="Antoshechkin I."/>
            <person name="Miller M.M."/>
            <person name="Sternberg P.W."/>
            <person name="Aroian R.V."/>
        </authorList>
    </citation>
    <scope>NUCLEOTIDE SEQUENCE</scope>
    <source>
        <strain evidence="5">HY135</strain>
    </source>
</reference>
<feature type="chain" id="PRO_5001494713" description="SCP domain-containing protein" evidence="2">
    <location>
        <begin position="19"/>
        <end position="279"/>
    </location>
</feature>
<name>A0A016WLX6_9BILA</name>
<dbReference type="STRING" id="53326.A0A016WLX6"/>
<dbReference type="Proteomes" id="UP000024635">
    <property type="component" value="Unassembled WGS sequence"/>
</dbReference>